<dbReference type="InterPro" id="IPR005218">
    <property type="entry name" value="Diacylglycerol/lipid_kinase"/>
</dbReference>
<sequence>MANLANLTNNKLLFIVNPIAGKLHGKYNLKQVLKLFQDHGYQTTVMKTKAKGHATNLVLEYGNNFDIIVCSGGDGTLNEVISGIMKLGKEIILGYIPSGTTNDFASSLNISDRMETAAMTIINGQVRTVDIGLFDDKRYFSYIASFGAFTGTSYSTPQSYKNIIGHLAYVLEGMKDIPNIRPYHVKVEAGGQVYEGDYIFGAVSNSLSIGGLLKLDTNRVDLNDGLFEIILIQNPKTPIELSRLLISISKREYKDKLIQFIKAPEAKFYMEERIPWSIDGEYEPGANEVRIQNIPNAIHIIT</sequence>
<dbReference type="PANTHER" id="PTHR12358:SF54">
    <property type="entry name" value="SPHINGOSINE KINASE RELATED PROTEIN"/>
    <property type="match status" value="1"/>
</dbReference>
<keyword evidence="3" id="KW-0808">Transferase</keyword>
<dbReference type="Pfam" id="PF19279">
    <property type="entry name" value="YegS_C"/>
    <property type="match status" value="1"/>
</dbReference>
<dbReference type="NCBIfam" id="TIGR00147">
    <property type="entry name" value="YegS/Rv2252/BmrU family lipid kinase"/>
    <property type="match status" value="1"/>
</dbReference>
<dbReference type="EMBL" id="LN879430">
    <property type="protein sequence ID" value="CUH92114.1"/>
    <property type="molecule type" value="Genomic_DNA"/>
</dbReference>
<dbReference type="InterPro" id="IPR050187">
    <property type="entry name" value="Lipid_Phosphate_FormReg"/>
</dbReference>
<dbReference type="Gene3D" id="2.60.200.40">
    <property type="match status" value="1"/>
</dbReference>
<dbReference type="AlphaFoldDB" id="A0A0K8J423"/>
<proteinExistence type="inferred from homology"/>
<accession>A0A0K8J423</accession>
<evidence type="ECO:0000256" key="3">
    <source>
        <dbReference type="ARBA" id="ARBA00022679"/>
    </source>
</evidence>
<dbReference type="Gene3D" id="3.40.50.10330">
    <property type="entry name" value="Probable inorganic polyphosphate/atp-NAD kinase, domain 1"/>
    <property type="match status" value="1"/>
</dbReference>
<evidence type="ECO:0000256" key="8">
    <source>
        <dbReference type="ARBA" id="ARBA00023264"/>
    </source>
</evidence>
<dbReference type="InterPro" id="IPR045540">
    <property type="entry name" value="YegS/DAGK_C"/>
</dbReference>
<evidence type="ECO:0000256" key="7">
    <source>
        <dbReference type="ARBA" id="ARBA00023209"/>
    </source>
</evidence>
<keyword evidence="8" id="KW-1208">Phospholipid metabolism</keyword>
<dbReference type="OrthoDB" id="142078at2"/>
<protein>
    <recommendedName>
        <fullName evidence="9">DAGKc domain-containing protein</fullName>
    </recommendedName>
</protein>
<evidence type="ECO:0000256" key="5">
    <source>
        <dbReference type="ARBA" id="ARBA00022777"/>
    </source>
</evidence>
<evidence type="ECO:0000256" key="2">
    <source>
        <dbReference type="ARBA" id="ARBA00005983"/>
    </source>
</evidence>
<dbReference type="Proteomes" id="UP000196053">
    <property type="component" value="Chromosome I"/>
</dbReference>
<dbReference type="PANTHER" id="PTHR12358">
    <property type="entry name" value="SPHINGOSINE KINASE"/>
    <property type="match status" value="1"/>
</dbReference>
<keyword evidence="7" id="KW-0443">Lipid metabolism</keyword>
<evidence type="ECO:0000313" key="10">
    <source>
        <dbReference type="EMBL" id="CUH92114.1"/>
    </source>
</evidence>
<keyword evidence="11" id="KW-1185">Reference proteome</keyword>
<dbReference type="PROSITE" id="PS50146">
    <property type="entry name" value="DAGK"/>
    <property type="match status" value="1"/>
</dbReference>
<name>A0A0K8J423_9FIRM</name>
<organism evidence="10 11">
    <name type="scientific">Herbinix luporum</name>
    <dbReference type="NCBI Taxonomy" id="1679721"/>
    <lineage>
        <taxon>Bacteria</taxon>
        <taxon>Bacillati</taxon>
        <taxon>Bacillota</taxon>
        <taxon>Clostridia</taxon>
        <taxon>Lachnospirales</taxon>
        <taxon>Lachnospiraceae</taxon>
        <taxon>Herbinix</taxon>
    </lineage>
</organism>
<evidence type="ECO:0000256" key="4">
    <source>
        <dbReference type="ARBA" id="ARBA00022741"/>
    </source>
</evidence>
<dbReference type="RefSeq" id="WP_058257512.1">
    <property type="nucleotide sequence ID" value="NZ_LN879430.1"/>
</dbReference>
<evidence type="ECO:0000259" key="9">
    <source>
        <dbReference type="PROSITE" id="PS50146"/>
    </source>
</evidence>
<keyword evidence="5" id="KW-0418">Kinase</keyword>
<keyword evidence="6" id="KW-0067">ATP-binding</keyword>
<evidence type="ECO:0000313" key="11">
    <source>
        <dbReference type="Proteomes" id="UP000196053"/>
    </source>
</evidence>
<dbReference type="GO" id="GO:0008654">
    <property type="term" value="P:phospholipid biosynthetic process"/>
    <property type="evidence" value="ECO:0007669"/>
    <property type="project" value="UniProtKB-KW"/>
</dbReference>
<dbReference type="InterPro" id="IPR017438">
    <property type="entry name" value="ATP-NAD_kinase_N"/>
</dbReference>
<dbReference type="GO" id="GO:0016301">
    <property type="term" value="F:kinase activity"/>
    <property type="evidence" value="ECO:0007669"/>
    <property type="project" value="UniProtKB-KW"/>
</dbReference>
<dbReference type="Pfam" id="PF00781">
    <property type="entry name" value="DAGK_cat"/>
    <property type="match status" value="1"/>
</dbReference>
<dbReference type="GO" id="GO:0005524">
    <property type="term" value="F:ATP binding"/>
    <property type="evidence" value="ECO:0007669"/>
    <property type="project" value="UniProtKB-KW"/>
</dbReference>
<comment type="cofactor">
    <cofactor evidence="1">
        <name>Mg(2+)</name>
        <dbReference type="ChEBI" id="CHEBI:18420"/>
    </cofactor>
</comment>
<dbReference type="KEGG" id="hsd:SD1D_0562"/>
<evidence type="ECO:0000256" key="1">
    <source>
        <dbReference type="ARBA" id="ARBA00001946"/>
    </source>
</evidence>
<feature type="domain" description="DAGKc" evidence="9">
    <location>
        <begin position="7"/>
        <end position="139"/>
    </location>
</feature>
<dbReference type="InterPro" id="IPR016064">
    <property type="entry name" value="NAD/diacylglycerol_kinase_sf"/>
</dbReference>
<reference evidence="11" key="1">
    <citation type="submission" date="2015-09" db="EMBL/GenBank/DDBJ databases">
        <authorList>
            <person name="Wibberg D."/>
        </authorList>
    </citation>
    <scope>NUCLEOTIDE SEQUENCE [LARGE SCALE GENOMIC DNA]</scope>
    <source>
        <strain evidence="11">SD1D</strain>
    </source>
</reference>
<dbReference type="SMART" id="SM00046">
    <property type="entry name" value="DAGKc"/>
    <property type="match status" value="1"/>
</dbReference>
<keyword evidence="7" id="KW-0594">Phospholipid biosynthesis</keyword>
<dbReference type="InterPro" id="IPR001206">
    <property type="entry name" value="Diacylglycerol_kinase_cat_dom"/>
</dbReference>
<keyword evidence="7" id="KW-0444">Lipid biosynthesis</keyword>
<keyword evidence="4" id="KW-0547">Nucleotide-binding</keyword>
<comment type="similarity">
    <text evidence="2">Belongs to the diacylglycerol/lipid kinase family.</text>
</comment>
<dbReference type="SUPFAM" id="SSF111331">
    <property type="entry name" value="NAD kinase/diacylglycerol kinase-like"/>
    <property type="match status" value="1"/>
</dbReference>
<gene>
    <name evidence="10" type="ORF">SD1D_0562</name>
</gene>
<evidence type="ECO:0000256" key="6">
    <source>
        <dbReference type="ARBA" id="ARBA00022840"/>
    </source>
</evidence>